<feature type="chain" id="PRO_5001664584" description="Lysozyme inhibitor LprI-like N-terminal domain-containing protein" evidence="1">
    <location>
        <begin position="18"/>
        <end position="128"/>
    </location>
</feature>
<keyword evidence="4" id="KW-1185">Reference proteome</keyword>
<gene>
    <name evidence="3" type="ORF">BG61_11030</name>
</gene>
<proteinExistence type="predicted"/>
<dbReference type="InterPro" id="IPR009739">
    <property type="entry name" value="LprI-like_N"/>
</dbReference>
<evidence type="ECO:0000256" key="1">
    <source>
        <dbReference type="SAM" id="SignalP"/>
    </source>
</evidence>
<reference evidence="3 4" key="1">
    <citation type="submission" date="2014-03" db="EMBL/GenBank/DDBJ databases">
        <title>Draft Genome Sequences of Four Burkholderia Strains.</title>
        <authorList>
            <person name="Liu X.Y."/>
            <person name="Li C.X."/>
            <person name="Xu J.H."/>
        </authorList>
    </citation>
    <scope>NUCLEOTIDE SEQUENCE [LARGE SCALE GENOMIC DNA]</scope>
    <source>
        <strain evidence="3 4">DSM 50014</strain>
    </source>
</reference>
<dbReference type="PANTHER" id="PTHR39176:SF1">
    <property type="entry name" value="PERIPLASMIC PROTEIN"/>
    <property type="match status" value="1"/>
</dbReference>
<dbReference type="AlphaFoldDB" id="A0A069PQP9"/>
<organism evidence="3 4">
    <name type="scientific">Caballeronia glathei</name>
    <dbReference type="NCBI Taxonomy" id="60547"/>
    <lineage>
        <taxon>Bacteria</taxon>
        <taxon>Pseudomonadati</taxon>
        <taxon>Pseudomonadota</taxon>
        <taxon>Betaproteobacteria</taxon>
        <taxon>Burkholderiales</taxon>
        <taxon>Burkholderiaceae</taxon>
        <taxon>Caballeronia</taxon>
    </lineage>
</organism>
<keyword evidence="1" id="KW-0732">Signal</keyword>
<comment type="caution">
    <text evidence="3">The sequence shown here is derived from an EMBL/GenBank/DDBJ whole genome shotgun (WGS) entry which is preliminary data.</text>
</comment>
<feature type="domain" description="Lysozyme inhibitor LprI-like N-terminal" evidence="2">
    <location>
        <begin position="22"/>
        <end position="108"/>
    </location>
</feature>
<name>A0A069PQP9_9BURK</name>
<dbReference type="Gene3D" id="1.20.1270.180">
    <property type="match status" value="1"/>
</dbReference>
<dbReference type="STRING" id="60547.GCA_000751215_03996"/>
<evidence type="ECO:0000313" key="3">
    <source>
        <dbReference type="EMBL" id="KDR42164.1"/>
    </source>
</evidence>
<dbReference type="Proteomes" id="UP000027466">
    <property type="component" value="Unassembled WGS sequence"/>
</dbReference>
<dbReference type="Pfam" id="PF07007">
    <property type="entry name" value="LprI"/>
    <property type="match status" value="1"/>
</dbReference>
<accession>A0A069PQP9</accession>
<sequence>MVCFAVGLLAASQNALAAGADCSNATDQASMTACADKALKASDAQLNKTYRALLAKSSAAGKQKLQAAERAWIAYRDAQCTFNTLGSAGGSVHALAYASCATGLTDAQNEVLNAQLHCEEGDTACGSQ</sequence>
<evidence type="ECO:0000313" key="4">
    <source>
        <dbReference type="Proteomes" id="UP000027466"/>
    </source>
</evidence>
<feature type="signal peptide" evidence="1">
    <location>
        <begin position="1"/>
        <end position="17"/>
    </location>
</feature>
<protein>
    <recommendedName>
        <fullName evidence="2">Lysozyme inhibitor LprI-like N-terminal domain-containing protein</fullName>
    </recommendedName>
</protein>
<evidence type="ECO:0000259" key="2">
    <source>
        <dbReference type="Pfam" id="PF07007"/>
    </source>
</evidence>
<dbReference type="EMBL" id="JFHC01000019">
    <property type="protein sequence ID" value="KDR42164.1"/>
    <property type="molecule type" value="Genomic_DNA"/>
</dbReference>
<dbReference type="PANTHER" id="PTHR39176">
    <property type="entry name" value="PERIPLASMIC PROTEIN-RELATED"/>
    <property type="match status" value="1"/>
</dbReference>